<accession>A0A482T8A3</accession>
<dbReference type="AlphaFoldDB" id="A0A482T8A3"/>
<dbReference type="EMBL" id="RZHH01000002">
    <property type="protein sequence ID" value="RYJ14074.1"/>
    <property type="molecule type" value="Genomic_DNA"/>
</dbReference>
<name>A0A482T8A3_9EURY</name>
<protein>
    <recommendedName>
        <fullName evidence="4">CHAT domain-containing protein</fullName>
    </recommendedName>
</protein>
<dbReference type="Proteomes" id="UP000294028">
    <property type="component" value="Unassembled WGS sequence"/>
</dbReference>
<organism evidence="2 3">
    <name type="scientific">Halogeometricum borinquense</name>
    <dbReference type="NCBI Taxonomy" id="60847"/>
    <lineage>
        <taxon>Archaea</taxon>
        <taxon>Methanobacteriati</taxon>
        <taxon>Methanobacteriota</taxon>
        <taxon>Stenosarchaea group</taxon>
        <taxon>Halobacteria</taxon>
        <taxon>Halobacteriales</taxon>
        <taxon>Haloferacaceae</taxon>
        <taxon>Halogeometricum</taxon>
    </lineage>
</organism>
<feature type="region of interest" description="Disordered" evidence="1">
    <location>
        <begin position="636"/>
        <end position="656"/>
    </location>
</feature>
<evidence type="ECO:0000313" key="2">
    <source>
        <dbReference type="EMBL" id="RYJ14074.1"/>
    </source>
</evidence>
<sequence>MVTLTVTDTGVQAVGPDTATAVITADGWSADDPSHELPRAAVDSVGGVTTGLKLLPGVIRLRRLDSETERKLAAPVEGTVQLPAAPYLLCVEGAVTIFIRFDGEATMTGAGGDPLLSFSDCRRVTVGVGDRSERPETVTVSQTPEGVATALSVMSAGHLTATPDRSRPEMRASPPRIEFGSVTTIPDSVAARNPDSAVVFELPPSLDYLVPASSLAHYLGAEIRIADGADVSPTLRTATLEHEFEPNPRYQSAVASLLRRVFLLDCLVRGADSNGRDVAEMELLDEVGLDADSLSRSDIDERLEAYLDAPFAEISDRLPDWHLSMYVSPSYDRVRTLPYLLQNVPNIFLPEAKPLGTDERLSRSLDDFYRADSTAADEETVGNTRATETVPGVTPVKPVLGPGRVHGWLADGVPIDVFKSISSAYEHRARYPANPQSLSVVAVLNDRRMIDESTDAARIYESAPSELDLDVTVKKRITRAELAAVFESHHDLVHYIGHCDESGLRCPDGGLAITDLEVSNAQTFVLNACGSYYEGLELVEKGSVAGAVTFDKVLDRHAARVGTTFVRLLINGFCLERALALARRRIIMGKDYTVVGDGTHLLREPNIPVPAVATVTENGDGSFRVAYDTNSPRTIGDSYASPFPDDERSHLRGSDRRTDLSADDLADFLARTDMPVIYDGDIHWSGDLHRELD</sequence>
<dbReference type="RefSeq" id="WP_129784472.1">
    <property type="nucleotide sequence ID" value="NZ_RZHH01000002.1"/>
</dbReference>
<gene>
    <name evidence="2" type="ORF">ELS19_08885</name>
</gene>
<reference evidence="2 3" key="1">
    <citation type="submission" date="2018-12" db="EMBL/GenBank/DDBJ databases">
        <title>Genome analysis provides insights into bioremediation potentialities of Halogeometricum borinquense strain N11.</title>
        <authorList>
            <person name="Najjari A."/>
            <person name="Youssef N."/>
            <person name="Fhoula I."/>
            <person name="Ben Dhia O."/>
            <person name="Mahjoubi M."/>
            <person name="Ouzari H.I."/>
            <person name="Cherif A."/>
        </authorList>
    </citation>
    <scope>NUCLEOTIDE SEQUENCE [LARGE SCALE GENOMIC DNA]</scope>
    <source>
        <strain evidence="2 3">N11</strain>
    </source>
</reference>
<comment type="caution">
    <text evidence="2">The sequence shown here is derived from an EMBL/GenBank/DDBJ whole genome shotgun (WGS) entry which is preliminary data.</text>
</comment>
<proteinExistence type="predicted"/>
<evidence type="ECO:0000313" key="3">
    <source>
        <dbReference type="Proteomes" id="UP000294028"/>
    </source>
</evidence>
<evidence type="ECO:0000256" key="1">
    <source>
        <dbReference type="SAM" id="MobiDB-lite"/>
    </source>
</evidence>
<feature type="compositionally biased region" description="Basic and acidic residues" evidence="1">
    <location>
        <begin position="645"/>
        <end position="656"/>
    </location>
</feature>
<evidence type="ECO:0008006" key="4">
    <source>
        <dbReference type="Google" id="ProtNLM"/>
    </source>
</evidence>